<dbReference type="GO" id="GO:0032040">
    <property type="term" value="C:small-subunit processome"/>
    <property type="evidence" value="ECO:0007669"/>
    <property type="project" value="InterPro"/>
</dbReference>
<dbReference type="EMBL" id="CAJOBJ010021396">
    <property type="protein sequence ID" value="CAF4217015.1"/>
    <property type="molecule type" value="Genomic_DNA"/>
</dbReference>
<dbReference type="InterPro" id="IPR007276">
    <property type="entry name" value="Nop14"/>
</dbReference>
<evidence type="ECO:0000313" key="5">
    <source>
        <dbReference type="EMBL" id="CAF4315982.1"/>
    </source>
</evidence>
<keyword evidence="6" id="KW-1185">Reference proteome</keyword>
<evidence type="ECO:0000256" key="1">
    <source>
        <dbReference type="SAM" id="MobiDB-lite"/>
    </source>
</evidence>
<protein>
    <submittedName>
        <fullName evidence="2">Uncharacterized protein</fullName>
    </submittedName>
</protein>
<evidence type="ECO:0000313" key="4">
    <source>
        <dbReference type="EMBL" id="CAF4217015.1"/>
    </source>
</evidence>
<evidence type="ECO:0000313" key="6">
    <source>
        <dbReference type="Proteomes" id="UP000663866"/>
    </source>
</evidence>
<evidence type="ECO:0000313" key="2">
    <source>
        <dbReference type="EMBL" id="CAF4060642.1"/>
    </source>
</evidence>
<dbReference type="Proteomes" id="UP000681967">
    <property type="component" value="Unassembled WGS sequence"/>
</dbReference>
<sequence>MIKNRAYHLLKSCSYFYSNSLSIDYRNYLQKLILILYNQQDSVTSTDVKILYEDLYLNKTQFYTTITYNVDGSIIPNACFNSNSVQKMHSLCDVQNHYMKVVPVGYIPSFIDLRGSYLLVDLHQQNFDTIMTTSALEEMGINSEVSSVLVEPRFGLDVSLVTRVYFTIIPNEIISQEQLQLSIRRTDAHQFTTNVSSPINDGTRHDIENYLTSFNSRIFVFKALIQLIDSLSLVTEYGQAKIVYAESVNAQQTRCLFGSSLIYNLNRLWANENVNYAKNISTQLQNQKTRPGKESRYHRNDEEDRTHHGQLLSKFDELNQEPIIDDYDDDELNKGRLNSEYFLRDFKSSNDQRKLQTKQKWIDHMIESTKLDEYERQHESDKRFIFDVTPTLDKQWNALSTAMGVKEKISKYVKETADAYNKLVD</sequence>
<gene>
    <name evidence="5" type="ORF">BYL167_LOCUS28082</name>
    <name evidence="4" type="ORF">GIL414_LOCUS22227</name>
    <name evidence="2" type="ORF">OVN521_LOCUS18580</name>
    <name evidence="3" type="ORF">SMN809_LOCUS21570</name>
</gene>
<dbReference type="EMBL" id="CAJOBI010017216">
    <property type="protein sequence ID" value="CAF4193530.1"/>
    <property type="molecule type" value="Genomic_DNA"/>
</dbReference>
<reference evidence="2" key="1">
    <citation type="submission" date="2021-02" db="EMBL/GenBank/DDBJ databases">
        <authorList>
            <person name="Nowell W R."/>
        </authorList>
    </citation>
    <scope>NUCLEOTIDE SEQUENCE</scope>
</reference>
<comment type="caution">
    <text evidence="2">The sequence shown here is derived from an EMBL/GenBank/DDBJ whole genome shotgun (WGS) entry which is preliminary data.</text>
</comment>
<dbReference type="AlphaFoldDB" id="A0A819RY09"/>
<dbReference type="EMBL" id="CAJOBH010038600">
    <property type="protein sequence ID" value="CAF4315982.1"/>
    <property type="molecule type" value="Genomic_DNA"/>
</dbReference>
<dbReference type="Pfam" id="PF04147">
    <property type="entry name" value="Nop14"/>
    <property type="match status" value="1"/>
</dbReference>
<feature type="compositionally biased region" description="Basic and acidic residues" evidence="1">
    <location>
        <begin position="291"/>
        <end position="307"/>
    </location>
</feature>
<dbReference type="Proteomes" id="UP000663866">
    <property type="component" value="Unassembled WGS sequence"/>
</dbReference>
<accession>A0A819RY09</accession>
<organism evidence="2 6">
    <name type="scientific">Rotaria magnacalcarata</name>
    <dbReference type="NCBI Taxonomy" id="392030"/>
    <lineage>
        <taxon>Eukaryota</taxon>
        <taxon>Metazoa</taxon>
        <taxon>Spiralia</taxon>
        <taxon>Gnathifera</taxon>
        <taxon>Rotifera</taxon>
        <taxon>Eurotatoria</taxon>
        <taxon>Bdelloidea</taxon>
        <taxon>Philodinida</taxon>
        <taxon>Philodinidae</taxon>
        <taxon>Rotaria</taxon>
    </lineage>
</organism>
<dbReference type="Proteomes" id="UP000681720">
    <property type="component" value="Unassembled WGS sequence"/>
</dbReference>
<proteinExistence type="predicted"/>
<evidence type="ECO:0000313" key="3">
    <source>
        <dbReference type="EMBL" id="CAF4193530.1"/>
    </source>
</evidence>
<feature type="region of interest" description="Disordered" evidence="1">
    <location>
        <begin position="283"/>
        <end position="312"/>
    </location>
</feature>
<dbReference type="Proteomes" id="UP000676336">
    <property type="component" value="Unassembled WGS sequence"/>
</dbReference>
<name>A0A819RY09_9BILA</name>
<dbReference type="EMBL" id="CAJOBG010003395">
    <property type="protein sequence ID" value="CAF4060642.1"/>
    <property type="molecule type" value="Genomic_DNA"/>
</dbReference>